<organism evidence="8 9">
    <name type="scientific">Novimethylophilus kurashikiensis</name>
    <dbReference type="NCBI Taxonomy" id="1825523"/>
    <lineage>
        <taxon>Bacteria</taxon>
        <taxon>Pseudomonadati</taxon>
        <taxon>Pseudomonadota</taxon>
        <taxon>Betaproteobacteria</taxon>
        <taxon>Nitrosomonadales</taxon>
        <taxon>Methylophilaceae</taxon>
        <taxon>Novimethylophilus</taxon>
    </lineage>
</organism>
<proteinExistence type="inferred from homology"/>
<dbReference type="PANTHER" id="PTHR35936">
    <property type="entry name" value="MEMBRANE-BOUND LYTIC MUREIN TRANSGLYCOSYLASE F"/>
    <property type="match status" value="1"/>
</dbReference>
<keyword evidence="2 6" id="KW-0472">Membrane</keyword>
<keyword evidence="9" id="KW-1185">Reference proteome</keyword>
<keyword evidence="1 6" id="KW-0732">Signal</keyword>
<comment type="similarity">
    <text evidence="6">In the N-terminal section; belongs to the bacterial solute-binding protein 3 family.</text>
</comment>
<dbReference type="SUPFAM" id="SSF53850">
    <property type="entry name" value="Periplasmic binding protein-like II"/>
    <property type="match status" value="1"/>
</dbReference>
<comment type="catalytic activity">
    <reaction evidence="6">
        <text>Exolytic cleavage of the (1-&gt;4)-beta-glycosidic linkage between N-acetylmuramic acid (MurNAc) and N-acetylglucosamine (GlcNAc) residues in peptidoglycan, from either the reducing or the non-reducing ends of the peptidoglycan chains, with concomitant formation of a 1,6-anhydrobond in the MurNAc residue.</text>
        <dbReference type="EC" id="4.2.2.n1"/>
    </reaction>
</comment>
<dbReference type="OrthoDB" id="9815002at2"/>
<dbReference type="Gene3D" id="1.10.530.10">
    <property type="match status" value="1"/>
</dbReference>
<comment type="similarity">
    <text evidence="6">In the C-terminal section; belongs to the transglycosylase Slt family.</text>
</comment>
<gene>
    <name evidence="6 8" type="primary">mltF</name>
    <name evidence="8" type="ORF">NMK_0297</name>
</gene>
<comment type="caution">
    <text evidence="8">The sequence shown here is derived from an EMBL/GenBank/DDBJ whole genome shotgun (WGS) entry which is preliminary data.</text>
</comment>
<dbReference type="InterPro" id="IPR001638">
    <property type="entry name" value="Solute-binding_3/MltF_N"/>
</dbReference>
<dbReference type="InterPro" id="IPR023346">
    <property type="entry name" value="Lysozyme-like_dom_sf"/>
</dbReference>
<dbReference type="GO" id="GO:0008933">
    <property type="term" value="F:peptidoglycan lytic transglycosylase activity"/>
    <property type="evidence" value="ECO:0007669"/>
    <property type="project" value="UniProtKB-UniRule"/>
</dbReference>
<name>A0A2R5F806_9PROT</name>
<dbReference type="EMBL" id="BDOQ01000002">
    <property type="protein sequence ID" value="GBG12764.1"/>
    <property type="molecule type" value="Genomic_DNA"/>
</dbReference>
<dbReference type="Gene3D" id="3.40.190.10">
    <property type="entry name" value="Periplasmic binding protein-like II"/>
    <property type="match status" value="2"/>
</dbReference>
<comment type="subcellular location">
    <subcellularLocation>
        <location evidence="6">Cell outer membrane</location>
        <topology evidence="6">Peripheral membrane protein</topology>
    </subcellularLocation>
    <text evidence="6">Attached to the inner leaflet of the outer membrane.</text>
</comment>
<dbReference type="HAMAP" id="MF_02016">
    <property type="entry name" value="MltF"/>
    <property type="match status" value="1"/>
</dbReference>
<dbReference type="AlphaFoldDB" id="A0A2R5F806"/>
<dbReference type="Pfam" id="PF01464">
    <property type="entry name" value="SLT"/>
    <property type="match status" value="1"/>
</dbReference>
<comment type="domain">
    <text evidence="6">The N-terminal domain does not have lytic activity and probably modulates enzymatic activity. The C-terminal domain is the catalytic active domain.</text>
</comment>
<dbReference type="PANTHER" id="PTHR35936:SF32">
    <property type="entry name" value="MEMBRANE-BOUND LYTIC MUREIN TRANSGLYCOSYLASE F"/>
    <property type="match status" value="1"/>
</dbReference>
<feature type="domain" description="Solute-binding protein family 3/N-terminal" evidence="7">
    <location>
        <begin position="33"/>
        <end position="261"/>
    </location>
</feature>
<dbReference type="RefSeq" id="WP_109013997.1">
    <property type="nucleotide sequence ID" value="NZ_BDOQ01000002.1"/>
</dbReference>
<keyword evidence="4 6" id="KW-0456">Lyase</keyword>
<feature type="active site" evidence="6">
    <location>
        <position position="308"/>
    </location>
</feature>
<evidence type="ECO:0000256" key="6">
    <source>
        <dbReference type="HAMAP-Rule" id="MF_02016"/>
    </source>
</evidence>
<evidence type="ECO:0000256" key="5">
    <source>
        <dbReference type="ARBA" id="ARBA00023316"/>
    </source>
</evidence>
<protein>
    <recommendedName>
        <fullName evidence="6">Membrane-bound lytic murein transglycosylase F</fullName>
        <ecNumber evidence="6">4.2.2.n1</ecNumber>
    </recommendedName>
    <alternativeName>
        <fullName evidence="6">Murein lyase F</fullName>
    </alternativeName>
</protein>
<dbReference type="EC" id="4.2.2.n1" evidence="6"/>
<evidence type="ECO:0000256" key="4">
    <source>
        <dbReference type="ARBA" id="ARBA00023239"/>
    </source>
</evidence>
<keyword evidence="5 6" id="KW-0961">Cell wall biogenesis/degradation</keyword>
<dbReference type="InterPro" id="IPR008258">
    <property type="entry name" value="Transglycosylase_SLT_dom_1"/>
</dbReference>
<evidence type="ECO:0000259" key="7">
    <source>
        <dbReference type="SMART" id="SM00062"/>
    </source>
</evidence>
<dbReference type="Pfam" id="PF00497">
    <property type="entry name" value="SBP_bac_3"/>
    <property type="match status" value="1"/>
</dbReference>
<dbReference type="CDD" id="cd01009">
    <property type="entry name" value="PBP2_YfhD_N"/>
    <property type="match status" value="1"/>
</dbReference>
<evidence type="ECO:0000256" key="3">
    <source>
        <dbReference type="ARBA" id="ARBA00023237"/>
    </source>
</evidence>
<sequence>MIRALALLFIAVFVASCSKPPAKTLPSVKQGHELVVVTYNNPGTYFVNGNNEYAGLEYDLVKLFAEQLGPNVKVKFLVVDGVDEVIPALLKGKAHFAAAGLGVSHTRSHLVRFGPVYQHVQPQVVVNREKTESPKKLSDLVGKTLEVSTGSSAAERLSELLLQLPGLHWDEIRHAGADELMEKVADGELDATIANSHLVAMVQNYYPNLTVGFDFGLPEDLAWAFPKNGEEWLYQDAQAFFAKIQKDGTLRNLLDRYYGHTERLNAMDVTNFLVRARTVLPDFLTTFKLAQEISSLDWRLLAALSYQESHWDTYSTSPTNVRGIMMLTEDTADKMGVSNRLDPKQSIPAGARYLQLMRDNIPERIPEPDRTWLALAAYNVGIAHLEDARVLAQKLKLNPDSWADVKKTLPMLNKAEHYSSLKYGFARGGAAVIFVESIRTYYQILEKYEQKHLPVFPHLNAVSPA</sequence>
<reference evidence="8 9" key="1">
    <citation type="journal article" date="2018" name="Environ. Microbiol.">
        <title>Isolation and genomic characterization of Novimethylophilus kurashikiensis gen. nov. sp. nov., a new lanthanide-dependent methylotrophic species of Methylophilaceae.</title>
        <authorList>
            <person name="Lv H."/>
            <person name="Sahin N."/>
            <person name="Tani A."/>
        </authorList>
    </citation>
    <scope>NUCLEOTIDE SEQUENCE [LARGE SCALE GENOMIC DNA]</scope>
    <source>
        <strain evidence="8 9">La2-4</strain>
    </source>
</reference>
<evidence type="ECO:0000313" key="9">
    <source>
        <dbReference type="Proteomes" id="UP000245081"/>
    </source>
</evidence>
<feature type="region of interest" description="LT domain" evidence="6">
    <location>
        <begin position="262"/>
        <end position="465"/>
    </location>
</feature>
<keyword evidence="3 6" id="KW-0998">Cell outer membrane</keyword>
<comment type="function">
    <text evidence="6">Murein-degrading enzyme that degrades murein glycan strands and insoluble, high-molecular weight murein sacculi, with the concomitant formation of a 1,6-anhydromuramoyl product. Lytic transglycosylases (LTs) play an integral role in the metabolism of the peptidoglycan (PG) sacculus. Their lytic action creates space within the PG sacculus to allow for its expansion as well as for the insertion of various structures such as secretion systems and flagella.</text>
</comment>
<dbReference type="Proteomes" id="UP000245081">
    <property type="component" value="Unassembled WGS sequence"/>
</dbReference>
<dbReference type="GO" id="GO:0009279">
    <property type="term" value="C:cell outer membrane"/>
    <property type="evidence" value="ECO:0007669"/>
    <property type="project" value="UniProtKB-SubCell"/>
</dbReference>
<dbReference type="GO" id="GO:0016998">
    <property type="term" value="P:cell wall macromolecule catabolic process"/>
    <property type="evidence" value="ECO:0007669"/>
    <property type="project" value="UniProtKB-UniRule"/>
</dbReference>
<dbReference type="PROSITE" id="PS51257">
    <property type="entry name" value="PROKAR_LIPOPROTEIN"/>
    <property type="match status" value="1"/>
</dbReference>
<dbReference type="SUPFAM" id="SSF53955">
    <property type="entry name" value="Lysozyme-like"/>
    <property type="match status" value="1"/>
</dbReference>
<dbReference type="InterPro" id="IPR023703">
    <property type="entry name" value="MltF"/>
</dbReference>
<evidence type="ECO:0000313" key="8">
    <source>
        <dbReference type="EMBL" id="GBG12764.1"/>
    </source>
</evidence>
<accession>A0A2R5F806</accession>
<comment type="caution">
    <text evidence="6">Lacks conserved residue(s) required for the propagation of feature annotation.</text>
</comment>
<dbReference type="NCBIfam" id="NF008112">
    <property type="entry name" value="PRK10859.1"/>
    <property type="match status" value="1"/>
</dbReference>
<dbReference type="CDD" id="cd13403">
    <property type="entry name" value="MLTF-like"/>
    <property type="match status" value="1"/>
</dbReference>
<dbReference type="GO" id="GO:0071555">
    <property type="term" value="P:cell wall organization"/>
    <property type="evidence" value="ECO:0007669"/>
    <property type="project" value="UniProtKB-KW"/>
</dbReference>
<evidence type="ECO:0000256" key="1">
    <source>
        <dbReference type="ARBA" id="ARBA00022729"/>
    </source>
</evidence>
<dbReference type="SMART" id="SM00062">
    <property type="entry name" value="PBPb"/>
    <property type="match status" value="1"/>
</dbReference>
<evidence type="ECO:0000256" key="2">
    <source>
        <dbReference type="ARBA" id="ARBA00023136"/>
    </source>
</evidence>